<evidence type="ECO:0000256" key="1">
    <source>
        <dbReference type="ARBA" id="ARBA00022729"/>
    </source>
</evidence>
<evidence type="ECO:0000313" key="6">
    <source>
        <dbReference type="Proteomes" id="UP000028549"/>
    </source>
</evidence>
<accession>A0A084GZS1</accession>
<gene>
    <name evidence="5" type="ORF">GS18_0208335</name>
</gene>
<dbReference type="OrthoDB" id="2352213at2"/>
<feature type="compositionally biased region" description="Polar residues" evidence="2">
    <location>
        <begin position="36"/>
        <end position="46"/>
    </location>
</feature>
<protein>
    <recommendedName>
        <fullName evidence="4">DUF4352 domain-containing protein</fullName>
    </recommendedName>
</protein>
<sequence length="224" mass="24829">MKHAWLLLSLTIVLSACSAQATEPAQIEKKQEQKTETAAPSPSNQKAAEDSYVPNPQITDDRSLLEPGQTVKDDKGAAELKAISSLNQTIKAGDEELTIKDVKIIEHTPAYSMIDFFHTFTHDETFDIIKAEVEVKNTSDQPVYFSPVAMLETNSGQRFDWESDIYLEDLNGELGANQTKKGNIGFILEHSEEPVKSVTMLTSDVLNANQKTESKAQKITVPFK</sequence>
<proteinExistence type="predicted"/>
<evidence type="ECO:0000313" key="5">
    <source>
        <dbReference type="EMBL" id="KEZ52833.1"/>
    </source>
</evidence>
<dbReference type="Gene3D" id="2.60.40.1240">
    <property type="match status" value="1"/>
</dbReference>
<dbReference type="STRING" id="246786.GS18_0208335"/>
<dbReference type="Proteomes" id="UP000028549">
    <property type="component" value="Unassembled WGS sequence"/>
</dbReference>
<dbReference type="AlphaFoldDB" id="A0A084GZS1"/>
<keyword evidence="1 3" id="KW-0732">Signal</keyword>
<dbReference type="Pfam" id="PF11611">
    <property type="entry name" value="DUF4352"/>
    <property type="match status" value="1"/>
</dbReference>
<name>A0A084GZS1_METID</name>
<organism evidence="5 6">
    <name type="scientific">Metabacillus indicus</name>
    <name type="common">Bacillus indicus</name>
    <dbReference type="NCBI Taxonomy" id="246786"/>
    <lineage>
        <taxon>Bacteria</taxon>
        <taxon>Bacillati</taxon>
        <taxon>Bacillota</taxon>
        <taxon>Bacilli</taxon>
        <taxon>Bacillales</taxon>
        <taxon>Bacillaceae</taxon>
        <taxon>Metabacillus</taxon>
    </lineage>
</organism>
<feature type="region of interest" description="Disordered" evidence="2">
    <location>
        <begin position="25"/>
        <end position="63"/>
    </location>
</feature>
<dbReference type="PROSITE" id="PS51257">
    <property type="entry name" value="PROKAR_LIPOPROTEIN"/>
    <property type="match status" value="1"/>
</dbReference>
<dbReference type="InterPro" id="IPR029051">
    <property type="entry name" value="DUF4352"/>
</dbReference>
<evidence type="ECO:0000259" key="4">
    <source>
        <dbReference type="Pfam" id="PF11611"/>
    </source>
</evidence>
<feature type="signal peptide" evidence="3">
    <location>
        <begin position="1"/>
        <end position="21"/>
    </location>
</feature>
<feature type="compositionally biased region" description="Basic and acidic residues" evidence="2">
    <location>
        <begin position="26"/>
        <end position="35"/>
    </location>
</feature>
<dbReference type="InterPro" id="IPR029050">
    <property type="entry name" value="Immunoprotect_excell_Ig-like"/>
</dbReference>
<dbReference type="RefSeq" id="WP_029565914.1">
    <property type="nucleotide sequence ID" value="NZ_JNVC02000004.1"/>
</dbReference>
<feature type="domain" description="DUF4352" evidence="4">
    <location>
        <begin position="85"/>
        <end position="194"/>
    </location>
</feature>
<keyword evidence="6" id="KW-1185">Reference proteome</keyword>
<feature type="chain" id="PRO_5001776049" description="DUF4352 domain-containing protein" evidence="3">
    <location>
        <begin position="22"/>
        <end position="224"/>
    </location>
</feature>
<evidence type="ECO:0000256" key="2">
    <source>
        <dbReference type="SAM" id="MobiDB-lite"/>
    </source>
</evidence>
<evidence type="ECO:0000256" key="3">
    <source>
        <dbReference type="SAM" id="SignalP"/>
    </source>
</evidence>
<reference evidence="5 6" key="1">
    <citation type="journal article" date="2005" name="Int. J. Syst. Evol. Microbiol.">
        <title>Bacillus cibi sp. nov., isolated from jeotgal, a traditional Korean fermented seafood.</title>
        <authorList>
            <person name="Yoon J.H."/>
            <person name="Lee C.H."/>
            <person name="Oh T.K."/>
        </authorList>
    </citation>
    <scope>NUCLEOTIDE SEQUENCE [LARGE SCALE GENOMIC DNA]</scope>
    <source>
        <strain evidence="5 6">DSM 16189</strain>
    </source>
</reference>
<comment type="caution">
    <text evidence="5">The sequence shown here is derived from an EMBL/GenBank/DDBJ whole genome shotgun (WGS) entry which is preliminary data.</text>
</comment>
<dbReference type="EMBL" id="JNVC02000004">
    <property type="protein sequence ID" value="KEZ52833.1"/>
    <property type="molecule type" value="Genomic_DNA"/>
</dbReference>